<reference evidence="2 3" key="1">
    <citation type="journal article" date="2013" name="Nat. Commun.">
        <title>The evolution and pathogenic mechanisms of the rice sheath blight pathogen.</title>
        <authorList>
            <person name="Zheng A."/>
            <person name="Lin R."/>
            <person name="Xu L."/>
            <person name="Qin P."/>
            <person name="Tang C."/>
            <person name="Ai P."/>
            <person name="Zhang D."/>
            <person name="Liu Y."/>
            <person name="Sun Z."/>
            <person name="Feng H."/>
            <person name="Wang Y."/>
            <person name="Chen Y."/>
            <person name="Liang X."/>
            <person name="Fu R."/>
            <person name="Li Q."/>
            <person name="Zhang J."/>
            <person name="Yu X."/>
            <person name="Xie Z."/>
            <person name="Ding L."/>
            <person name="Guan P."/>
            <person name="Tang J."/>
            <person name="Liang Y."/>
            <person name="Wang S."/>
            <person name="Deng Q."/>
            <person name="Li S."/>
            <person name="Zhu J."/>
            <person name="Wang L."/>
            <person name="Liu H."/>
            <person name="Li P."/>
        </authorList>
    </citation>
    <scope>NUCLEOTIDE SEQUENCE [LARGE SCALE GENOMIC DNA]</scope>
    <source>
        <strain evidence="3">AG-1 IA</strain>
    </source>
</reference>
<proteinExistence type="predicted"/>
<dbReference type="EMBL" id="AFRT01004573">
    <property type="protein sequence ID" value="ELU36010.1"/>
    <property type="molecule type" value="Genomic_DNA"/>
</dbReference>
<dbReference type="InterPro" id="IPR036404">
    <property type="entry name" value="Jacalin-like_lectin_dom_sf"/>
</dbReference>
<dbReference type="Pfam" id="PF01419">
    <property type="entry name" value="Jacalin"/>
    <property type="match status" value="1"/>
</dbReference>
<dbReference type="SUPFAM" id="SSF51101">
    <property type="entry name" value="Mannose-binding lectins"/>
    <property type="match status" value="1"/>
</dbReference>
<dbReference type="PROSITE" id="PS51752">
    <property type="entry name" value="JACALIN_LECTIN"/>
    <property type="match status" value="1"/>
</dbReference>
<protein>
    <submittedName>
        <fullName evidence="2">Jacalin domain-containing protein</fullName>
    </submittedName>
</protein>
<gene>
    <name evidence="2" type="ORF">AG1IA_09959</name>
</gene>
<dbReference type="HOGENOM" id="CLU_2401192_0_0_1"/>
<dbReference type="Gene3D" id="2.100.10.30">
    <property type="entry name" value="Jacalin-like lectin domain"/>
    <property type="match status" value="1"/>
</dbReference>
<dbReference type="OrthoDB" id="3156891at2759"/>
<evidence type="ECO:0000313" key="2">
    <source>
        <dbReference type="EMBL" id="ELU36010.1"/>
    </source>
</evidence>
<dbReference type="Proteomes" id="UP000011668">
    <property type="component" value="Unassembled WGS sequence"/>
</dbReference>
<evidence type="ECO:0000259" key="1">
    <source>
        <dbReference type="PROSITE" id="PS51752"/>
    </source>
</evidence>
<sequence>MGGSKKAPFVLGSGEHIFGISGRHDNSRITQLTFITNRGRTSDVFGVGQSTGESQSFSVSSPEDHEGNRMRLQYICGKCDTFLNGVVFAWTPL</sequence>
<feature type="domain" description="Jacalin-type lectin" evidence="1">
    <location>
        <begin position="1"/>
        <end position="92"/>
    </location>
</feature>
<organism evidence="2 3">
    <name type="scientific">Thanatephorus cucumeris (strain AG1-IA)</name>
    <name type="common">Rice sheath blight fungus</name>
    <name type="synonym">Rhizoctonia solani</name>
    <dbReference type="NCBI Taxonomy" id="983506"/>
    <lineage>
        <taxon>Eukaryota</taxon>
        <taxon>Fungi</taxon>
        <taxon>Dikarya</taxon>
        <taxon>Basidiomycota</taxon>
        <taxon>Agaricomycotina</taxon>
        <taxon>Agaricomycetes</taxon>
        <taxon>Cantharellales</taxon>
        <taxon>Ceratobasidiaceae</taxon>
        <taxon>Rhizoctonia</taxon>
        <taxon>Rhizoctonia solani AG-1</taxon>
    </lineage>
</organism>
<keyword evidence="3" id="KW-1185">Reference proteome</keyword>
<comment type="caution">
    <text evidence="2">The sequence shown here is derived from an EMBL/GenBank/DDBJ whole genome shotgun (WGS) entry which is preliminary data.</text>
</comment>
<evidence type="ECO:0000313" key="3">
    <source>
        <dbReference type="Proteomes" id="UP000011668"/>
    </source>
</evidence>
<dbReference type="InterPro" id="IPR001229">
    <property type="entry name" value="Jacalin-like_lectin_dom"/>
</dbReference>
<dbReference type="AlphaFoldDB" id="L8WDH1"/>
<name>L8WDH1_THACA</name>
<accession>L8WDH1</accession>